<dbReference type="InterPro" id="IPR002327">
    <property type="entry name" value="Cyt_c_1A/1B"/>
</dbReference>
<keyword evidence="10" id="KW-1185">Reference proteome</keyword>
<reference evidence="9 10" key="1">
    <citation type="submission" date="2013-09" db="EMBL/GenBank/DDBJ databases">
        <title>Whole genome shotgun sequence of Novosphingobium tardaugens NBRC 16725.</title>
        <authorList>
            <person name="Isaki S."/>
            <person name="Hosoyama A."/>
            <person name="Tsuchikane K."/>
            <person name="Katsumata H."/>
            <person name="Ando Y."/>
            <person name="Yamazaki S."/>
            <person name="Fujita N."/>
        </authorList>
    </citation>
    <scope>NUCLEOTIDE SEQUENCE [LARGE SCALE GENOMIC DNA]</scope>
    <source>
        <strain evidence="9 10">NBRC 16725</strain>
    </source>
</reference>
<evidence type="ECO:0000256" key="1">
    <source>
        <dbReference type="ARBA" id="ARBA00022448"/>
    </source>
</evidence>
<dbReference type="PROSITE" id="PS51007">
    <property type="entry name" value="CYTC"/>
    <property type="match status" value="1"/>
</dbReference>
<evidence type="ECO:0000313" key="10">
    <source>
        <dbReference type="Proteomes" id="UP000016568"/>
    </source>
</evidence>
<evidence type="ECO:0000313" key="9">
    <source>
        <dbReference type="EMBL" id="GAD47505.1"/>
    </source>
</evidence>
<organism evidence="9 10">
    <name type="scientific">Caenibius tardaugens NBRC 16725</name>
    <dbReference type="NCBI Taxonomy" id="1219035"/>
    <lineage>
        <taxon>Bacteria</taxon>
        <taxon>Pseudomonadati</taxon>
        <taxon>Pseudomonadota</taxon>
        <taxon>Alphaproteobacteria</taxon>
        <taxon>Sphingomonadales</taxon>
        <taxon>Erythrobacteraceae</taxon>
        <taxon>Caenibius</taxon>
    </lineage>
</organism>
<dbReference type="AlphaFoldDB" id="U2YHC6"/>
<gene>
    <name evidence="9" type="ORF">NT2_01_02740</name>
</gene>
<feature type="signal peptide" evidence="7">
    <location>
        <begin position="1"/>
        <end position="21"/>
    </location>
</feature>
<dbReference type="GO" id="GO:0046872">
    <property type="term" value="F:metal ion binding"/>
    <property type="evidence" value="ECO:0007669"/>
    <property type="project" value="UniProtKB-KW"/>
</dbReference>
<dbReference type="InterPro" id="IPR009056">
    <property type="entry name" value="Cyt_c-like_dom"/>
</dbReference>
<keyword evidence="5 6" id="KW-0408">Iron</keyword>
<keyword evidence="2 6" id="KW-0349">Heme</keyword>
<dbReference type="Proteomes" id="UP000016568">
    <property type="component" value="Unassembled WGS sequence"/>
</dbReference>
<dbReference type="SUPFAM" id="SSF46626">
    <property type="entry name" value="Cytochrome c"/>
    <property type="match status" value="1"/>
</dbReference>
<evidence type="ECO:0000256" key="4">
    <source>
        <dbReference type="ARBA" id="ARBA00022982"/>
    </source>
</evidence>
<accession>U2YHC6</accession>
<feature type="domain" description="Cytochrome c" evidence="8">
    <location>
        <begin position="38"/>
        <end position="143"/>
    </location>
</feature>
<dbReference type="PRINTS" id="PR00604">
    <property type="entry name" value="CYTCHRMECIAB"/>
</dbReference>
<dbReference type="PANTHER" id="PTHR11961">
    <property type="entry name" value="CYTOCHROME C"/>
    <property type="match status" value="1"/>
</dbReference>
<dbReference type="Gene3D" id="1.10.760.10">
    <property type="entry name" value="Cytochrome c-like domain"/>
    <property type="match status" value="1"/>
</dbReference>
<evidence type="ECO:0000256" key="7">
    <source>
        <dbReference type="SAM" id="SignalP"/>
    </source>
</evidence>
<dbReference type="EMBL" id="BASZ01000001">
    <property type="protein sequence ID" value="GAD47505.1"/>
    <property type="molecule type" value="Genomic_DNA"/>
</dbReference>
<dbReference type="InterPro" id="IPR036909">
    <property type="entry name" value="Cyt_c-like_dom_sf"/>
</dbReference>
<dbReference type="GO" id="GO:0020037">
    <property type="term" value="F:heme binding"/>
    <property type="evidence" value="ECO:0007669"/>
    <property type="project" value="InterPro"/>
</dbReference>
<keyword evidence="4" id="KW-0249">Electron transport</keyword>
<evidence type="ECO:0000259" key="8">
    <source>
        <dbReference type="PROSITE" id="PS51007"/>
    </source>
</evidence>
<comment type="caution">
    <text evidence="9">The sequence shown here is derived from an EMBL/GenBank/DDBJ whole genome shotgun (WGS) entry which is preliminary data.</text>
</comment>
<dbReference type="eggNOG" id="COG3474">
    <property type="taxonomic scope" value="Bacteria"/>
</dbReference>
<feature type="chain" id="PRO_5004637567" description="Cytochrome c domain-containing protein" evidence="7">
    <location>
        <begin position="22"/>
        <end position="143"/>
    </location>
</feature>
<name>U2YHC6_9SPHN</name>
<protein>
    <recommendedName>
        <fullName evidence="8">Cytochrome c domain-containing protein</fullName>
    </recommendedName>
</protein>
<proteinExistence type="predicted"/>
<keyword evidence="3 6" id="KW-0479">Metal-binding</keyword>
<keyword evidence="1" id="KW-0813">Transport</keyword>
<evidence type="ECO:0000256" key="5">
    <source>
        <dbReference type="ARBA" id="ARBA00023004"/>
    </source>
</evidence>
<evidence type="ECO:0000256" key="3">
    <source>
        <dbReference type="ARBA" id="ARBA00022723"/>
    </source>
</evidence>
<evidence type="ECO:0000256" key="6">
    <source>
        <dbReference type="PROSITE-ProRule" id="PRU00433"/>
    </source>
</evidence>
<dbReference type="GO" id="GO:0009055">
    <property type="term" value="F:electron transfer activity"/>
    <property type="evidence" value="ECO:0007669"/>
    <property type="project" value="InterPro"/>
</dbReference>
<sequence length="143" mass="14779">MRRILGTIGLFSVALTGCGGAGDNATDVAAQGNDETATDVSAPEQAGITPPPAFAQCRSCHSSEPGKHLIGPSLAGIYGTKAGDVAGFNFSPALKDSGLVWDDATLDAYIKAPRQIVPGTRMTYPGLKNDTQRAQVVAYLKSI</sequence>
<keyword evidence="7" id="KW-0732">Signal</keyword>
<evidence type="ECO:0000256" key="2">
    <source>
        <dbReference type="ARBA" id="ARBA00022617"/>
    </source>
</evidence>
<dbReference type="Pfam" id="PF00034">
    <property type="entry name" value="Cytochrom_C"/>
    <property type="match status" value="1"/>
</dbReference>
<dbReference type="PROSITE" id="PS51257">
    <property type="entry name" value="PROKAR_LIPOPROTEIN"/>
    <property type="match status" value="1"/>
</dbReference>